<reference evidence="3" key="1">
    <citation type="journal article" date="2020" name="Stud. Mycol.">
        <title>101 Dothideomycetes genomes: a test case for predicting lifestyles and emergence of pathogens.</title>
        <authorList>
            <person name="Haridas S."/>
            <person name="Albert R."/>
            <person name="Binder M."/>
            <person name="Bloem J."/>
            <person name="Labutti K."/>
            <person name="Salamov A."/>
            <person name="Andreopoulos B."/>
            <person name="Baker S."/>
            <person name="Barry K."/>
            <person name="Bills G."/>
            <person name="Bluhm B."/>
            <person name="Cannon C."/>
            <person name="Castanera R."/>
            <person name="Culley D."/>
            <person name="Daum C."/>
            <person name="Ezra D."/>
            <person name="Gonzalez J."/>
            <person name="Henrissat B."/>
            <person name="Kuo A."/>
            <person name="Liang C."/>
            <person name="Lipzen A."/>
            <person name="Lutzoni F."/>
            <person name="Magnuson J."/>
            <person name="Mondo S."/>
            <person name="Nolan M."/>
            <person name="Ohm R."/>
            <person name="Pangilinan J."/>
            <person name="Park H.-J."/>
            <person name="Ramirez L."/>
            <person name="Alfaro M."/>
            <person name="Sun H."/>
            <person name="Tritt A."/>
            <person name="Yoshinaga Y."/>
            <person name="Zwiers L.-H."/>
            <person name="Turgeon B."/>
            <person name="Goodwin S."/>
            <person name="Spatafora J."/>
            <person name="Crous P."/>
            <person name="Grigoriev I."/>
        </authorList>
    </citation>
    <scope>NUCLEOTIDE SEQUENCE</scope>
    <source>
        <strain evidence="3">HMLAC05119</strain>
    </source>
</reference>
<evidence type="ECO:0000259" key="2">
    <source>
        <dbReference type="Pfam" id="PF01648"/>
    </source>
</evidence>
<evidence type="ECO:0000313" key="3">
    <source>
        <dbReference type="EMBL" id="KAF1913316.1"/>
    </source>
</evidence>
<dbReference type="InterPro" id="IPR002582">
    <property type="entry name" value="ACPS"/>
</dbReference>
<dbReference type="Pfam" id="PF01648">
    <property type="entry name" value="ACPS"/>
    <property type="match status" value="1"/>
</dbReference>
<protein>
    <recommendedName>
        <fullName evidence="2">4'-phosphopantetheinyl transferase domain-containing protein</fullName>
    </recommendedName>
</protein>
<keyword evidence="4" id="KW-1185">Reference proteome</keyword>
<dbReference type="Gene3D" id="3.90.470.20">
    <property type="entry name" value="4'-phosphopantetheinyl transferase domain"/>
    <property type="match status" value="1"/>
</dbReference>
<feature type="domain" description="4'-phosphopantetheinyl transferase" evidence="2">
    <location>
        <begin position="11"/>
        <end position="108"/>
    </location>
</feature>
<evidence type="ECO:0000256" key="1">
    <source>
        <dbReference type="ARBA" id="ARBA00022679"/>
    </source>
</evidence>
<keyword evidence="1" id="KW-0808">Transferase</keyword>
<dbReference type="GO" id="GO:0006633">
    <property type="term" value="P:fatty acid biosynthetic process"/>
    <property type="evidence" value="ECO:0007669"/>
    <property type="project" value="InterPro"/>
</dbReference>
<dbReference type="OrthoDB" id="15433at2759"/>
<dbReference type="InterPro" id="IPR008278">
    <property type="entry name" value="4-PPantetheinyl_Trfase_dom"/>
</dbReference>
<proteinExistence type="inferred from homology"/>
<evidence type="ECO:0000313" key="4">
    <source>
        <dbReference type="Proteomes" id="UP000800096"/>
    </source>
</evidence>
<dbReference type="AlphaFoldDB" id="A0A6A5QEQ8"/>
<gene>
    <name evidence="3" type="ORF">BDU57DRAFT_456908</name>
</gene>
<sequence length="183" mass="20453">MAPRLFPHALRVGTDICNISRVRRLITRKGDDLSFLNRFTKRVLTEPECIYFWERFGPHRDIHLKLDNVSEFLAGRFAAKEAIRKACNLGQLERGLQSIMILPVTSSPPAECQSSRPQGLVLDNPYVSTPAAGRVRKKREPATPNDELLPTSVDHLDGQLCEISISHDGDFATAVALVPNTEH</sequence>
<dbReference type="InterPro" id="IPR037143">
    <property type="entry name" value="4-PPantetheinyl_Trfase_dom_sf"/>
</dbReference>
<dbReference type="GO" id="GO:0008897">
    <property type="term" value="F:holo-[acyl-carrier-protein] synthase activity"/>
    <property type="evidence" value="ECO:0007669"/>
    <property type="project" value="InterPro"/>
</dbReference>
<dbReference type="GO" id="GO:0000287">
    <property type="term" value="F:magnesium ion binding"/>
    <property type="evidence" value="ECO:0007669"/>
    <property type="project" value="InterPro"/>
</dbReference>
<name>A0A6A5QEQ8_AMPQU</name>
<dbReference type="HAMAP" id="MF_00101">
    <property type="entry name" value="AcpS"/>
    <property type="match status" value="1"/>
</dbReference>
<dbReference type="Proteomes" id="UP000800096">
    <property type="component" value="Unassembled WGS sequence"/>
</dbReference>
<organism evidence="3 4">
    <name type="scientific">Ampelomyces quisqualis</name>
    <name type="common">Powdery mildew agent</name>
    <dbReference type="NCBI Taxonomy" id="50730"/>
    <lineage>
        <taxon>Eukaryota</taxon>
        <taxon>Fungi</taxon>
        <taxon>Dikarya</taxon>
        <taxon>Ascomycota</taxon>
        <taxon>Pezizomycotina</taxon>
        <taxon>Dothideomycetes</taxon>
        <taxon>Pleosporomycetidae</taxon>
        <taxon>Pleosporales</taxon>
        <taxon>Pleosporineae</taxon>
        <taxon>Phaeosphaeriaceae</taxon>
        <taxon>Ampelomyces</taxon>
    </lineage>
</organism>
<accession>A0A6A5QEQ8</accession>
<dbReference type="EMBL" id="ML979139">
    <property type="protein sequence ID" value="KAF1913316.1"/>
    <property type="molecule type" value="Genomic_DNA"/>
</dbReference>
<dbReference type="SUPFAM" id="SSF56214">
    <property type="entry name" value="4'-phosphopantetheinyl transferase"/>
    <property type="match status" value="1"/>
</dbReference>